<dbReference type="Proteomes" id="UP000054270">
    <property type="component" value="Unassembled WGS sequence"/>
</dbReference>
<dbReference type="AlphaFoldDB" id="A0A0D2MBQ4"/>
<feature type="non-terminal residue" evidence="1">
    <location>
        <position position="1"/>
    </location>
</feature>
<evidence type="ECO:0000313" key="2">
    <source>
        <dbReference type="Proteomes" id="UP000054270"/>
    </source>
</evidence>
<reference evidence="2" key="1">
    <citation type="submission" date="2014-04" db="EMBL/GenBank/DDBJ databases">
        <title>Evolutionary Origins and Diversification of the Mycorrhizal Mutualists.</title>
        <authorList>
            <consortium name="DOE Joint Genome Institute"/>
            <consortium name="Mycorrhizal Genomics Consortium"/>
            <person name="Kohler A."/>
            <person name="Kuo A."/>
            <person name="Nagy L.G."/>
            <person name="Floudas D."/>
            <person name="Copeland A."/>
            <person name="Barry K.W."/>
            <person name="Cichocki N."/>
            <person name="Veneault-Fourrey C."/>
            <person name="LaButti K."/>
            <person name="Lindquist E.A."/>
            <person name="Lipzen A."/>
            <person name="Lundell T."/>
            <person name="Morin E."/>
            <person name="Murat C."/>
            <person name="Riley R."/>
            <person name="Ohm R."/>
            <person name="Sun H."/>
            <person name="Tunlid A."/>
            <person name="Henrissat B."/>
            <person name="Grigoriev I.V."/>
            <person name="Hibbett D.S."/>
            <person name="Martin F."/>
        </authorList>
    </citation>
    <scope>NUCLEOTIDE SEQUENCE [LARGE SCALE GENOMIC DNA]</scope>
    <source>
        <strain evidence="2">FD-334 SS-4</strain>
    </source>
</reference>
<evidence type="ECO:0008006" key="3">
    <source>
        <dbReference type="Google" id="ProtNLM"/>
    </source>
</evidence>
<feature type="non-terminal residue" evidence="1">
    <location>
        <position position="162"/>
    </location>
</feature>
<accession>A0A0D2MBQ4</accession>
<dbReference type="EMBL" id="KN817563">
    <property type="protein sequence ID" value="KJA20868.1"/>
    <property type="molecule type" value="Genomic_DNA"/>
</dbReference>
<organism evidence="1 2">
    <name type="scientific">Hypholoma sublateritium (strain FD-334 SS-4)</name>
    <dbReference type="NCBI Taxonomy" id="945553"/>
    <lineage>
        <taxon>Eukaryota</taxon>
        <taxon>Fungi</taxon>
        <taxon>Dikarya</taxon>
        <taxon>Basidiomycota</taxon>
        <taxon>Agaricomycotina</taxon>
        <taxon>Agaricomycetes</taxon>
        <taxon>Agaricomycetidae</taxon>
        <taxon>Agaricales</taxon>
        <taxon>Agaricineae</taxon>
        <taxon>Strophariaceae</taxon>
        <taxon>Hypholoma</taxon>
    </lineage>
</organism>
<gene>
    <name evidence="1" type="ORF">HYPSUDRAFT_103949</name>
</gene>
<name>A0A0D2MBQ4_HYPSF</name>
<sequence length="162" mass="18497">YDGCANRRLFERFVFEGTTYVHSARYPPTAQVQALSYFISGRAYDFFQREVSRACASWSLPTFFAELYNYCFPAEFRGEQLEIARRVLQGNTSVATYARGLEALYTLSGGGPGRGKGFRARVRKLWSGLRPELQEVLWRERFDPDTATWEEVVAHASAAERA</sequence>
<dbReference type="OrthoDB" id="3267748at2759"/>
<dbReference type="OMA" id="DGCANRR"/>
<proteinExistence type="predicted"/>
<evidence type="ECO:0000313" key="1">
    <source>
        <dbReference type="EMBL" id="KJA20868.1"/>
    </source>
</evidence>
<dbReference type="STRING" id="945553.A0A0D2MBQ4"/>
<keyword evidence="2" id="KW-1185">Reference proteome</keyword>
<protein>
    <recommendedName>
        <fullName evidence="3">Retrotransposon gag domain-containing protein</fullName>
    </recommendedName>
</protein>